<accession>A0A812ERT3</accession>
<evidence type="ECO:0000256" key="1">
    <source>
        <dbReference type="SAM" id="Phobius"/>
    </source>
</evidence>
<feature type="transmembrane region" description="Helical" evidence="1">
    <location>
        <begin position="102"/>
        <end position="123"/>
    </location>
</feature>
<dbReference type="Proteomes" id="UP000597762">
    <property type="component" value="Unassembled WGS sequence"/>
</dbReference>
<feature type="transmembrane region" description="Helical" evidence="1">
    <location>
        <begin position="23"/>
        <end position="45"/>
    </location>
</feature>
<evidence type="ECO:0000313" key="3">
    <source>
        <dbReference type="Proteomes" id="UP000597762"/>
    </source>
</evidence>
<sequence length="197" mass="23060">MTPSLSPSFLSLHKYKHLLTSKLNLLFLFLYDCLSILIDILFLTYSLSLSPQFLITTSSFKPFHLLFKLFAFLPLSYECPTSLIVTTHISSTLCHSFTPSRFILSPSFLFLTLISPHSLYIQFLPHTVDTSFYTSLLSCLYSSYIPLFLFILFSVIFIHSIFCHLHDISVYLKMFFHLLLDYFPFFSFLFSFFLIHF</sequence>
<feature type="transmembrane region" description="Helical" evidence="1">
    <location>
        <begin position="174"/>
        <end position="195"/>
    </location>
</feature>
<comment type="caution">
    <text evidence="2">The sequence shown here is derived from an EMBL/GenBank/DDBJ whole genome shotgun (WGS) entry which is preliminary data.</text>
</comment>
<feature type="transmembrane region" description="Helical" evidence="1">
    <location>
        <begin position="143"/>
        <end position="162"/>
    </location>
</feature>
<proteinExistence type="predicted"/>
<dbReference type="EMBL" id="CAHIKZ030005560">
    <property type="protein sequence ID" value="CAE1329773.1"/>
    <property type="molecule type" value="Genomic_DNA"/>
</dbReference>
<protein>
    <submittedName>
        <fullName evidence="2">Uncharacterized protein</fullName>
    </submittedName>
</protein>
<keyword evidence="1" id="KW-0472">Membrane</keyword>
<reference evidence="2" key="1">
    <citation type="submission" date="2021-01" db="EMBL/GenBank/DDBJ databases">
        <authorList>
            <person name="Li R."/>
            <person name="Bekaert M."/>
        </authorList>
    </citation>
    <scope>NUCLEOTIDE SEQUENCE</scope>
    <source>
        <strain evidence="2">Farmed</strain>
    </source>
</reference>
<evidence type="ECO:0000313" key="2">
    <source>
        <dbReference type="EMBL" id="CAE1329773.1"/>
    </source>
</evidence>
<name>A0A812ERT3_ACAPH</name>
<keyword evidence="1" id="KW-1133">Transmembrane helix</keyword>
<keyword evidence="1" id="KW-0812">Transmembrane</keyword>
<keyword evidence="3" id="KW-1185">Reference proteome</keyword>
<organism evidence="2 3">
    <name type="scientific">Acanthosepion pharaonis</name>
    <name type="common">Pharaoh cuttlefish</name>
    <name type="synonym">Sepia pharaonis</name>
    <dbReference type="NCBI Taxonomy" id="158019"/>
    <lineage>
        <taxon>Eukaryota</taxon>
        <taxon>Metazoa</taxon>
        <taxon>Spiralia</taxon>
        <taxon>Lophotrochozoa</taxon>
        <taxon>Mollusca</taxon>
        <taxon>Cephalopoda</taxon>
        <taxon>Coleoidea</taxon>
        <taxon>Decapodiformes</taxon>
        <taxon>Sepiida</taxon>
        <taxon>Sepiina</taxon>
        <taxon>Sepiidae</taxon>
        <taxon>Acanthosepion</taxon>
    </lineage>
</organism>
<dbReference type="AlphaFoldDB" id="A0A812ERT3"/>
<gene>
    <name evidence="2" type="ORF">SPHA_79176</name>
</gene>
<feature type="transmembrane region" description="Helical" evidence="1">
    <location>
        <begin position="65"/>
        <end position="90"/>
    </location>
</feature>